<dbReference type="AlphaFoldDB" id="A0A2K2DCT7"/>
<organism evidence="1">
    <name type="scientific">Brachypodium distachyon</name>
    <name type="common">Purple false brome</name>
    <name type="synonym">Trachynia distachya</name>
    <dbReference type="NCBI Taxonomy" id="15368"/>
    <lineage>
        <taxon>Eukaryota</taxon>
        <taxon>Viridiplantae</taxon>
        <taxon>Streptophyta</taxon>
        <taxon>Embryophyta</taxon>
        <taxon>Tracheophyta</taxon>
        <taxon>Spermatophyta</taxon>
        <taxon>Magnoliopsida</taxon>
        <taxon>Liliopsida</taxon>
        <taxon>Poales</taxon>
        <taxon>Poaceae</taxon>
        <taxon>BOP clade</taxon>
        <taxon>Pooideae</taxon>
        <taxon>Stipodae</taxon>
        <taxon>Brachypodieae</taxon>
        <taxon>Brachypodium</taxon>
    </lineage>
</organism>
<dbReference type="Proteomes" id="UP000008810">
    <property type="component" value="Chromosome 2"/>
</dbReference>
<dbReference type="EnsemblPlants" id="PNT72091">
    <property type="protein sequence ID" value="PNT72091"/>
    <property type="gene ID" value="BRADI_2g39143v3"/>
</dbReference>
<proteinExistence type="predicted"/>
<accession>A0A2K2DCT7</accession>
<protein>
    <submittedName>
        <fullName evidence="1 2">Uncharacterized protein</fullName>
    </submittedName>
</protein>
<dbReference type="EMBL" id="CM000881">
    <property type="protein sequence ID" value="PNT72091.1"/>
    <property type="molecule type" value="Genomic_DNA"/>
</dbReference>
<evidence type="ECO:0000313" key="1">
    <source>
        <dbReference type="EMBL" id="PNT72091.1"/>
    </source>
</evidence>
<evidence type="ECO:0000313" key="3">
    <source>
        <dbReference type="Proteomes" id="UP000008810"/>
    </source>
</evidence>
<keyword evidence="3" id="KW-1185">Reference proteome</keyword>
<reference evidence="1 2" key="1">
    <citation type="journal article" date="2010" name="Nature">
        <title>Genome sequencing and analysis of the model grass Brachypodium distachyon.</title>
        <authorList>
            <consortium name="International Brachypodium Initiative"/>
        </authorList>
    </citation>
    <scope>NUCLEOTIDE SEQUENCE [LARGE SCALE GENOMIC DNA]</scope>
    <source>
        <strain evidence="1 2">Bd21</strain>
    </source>
</reference>
<name>A0A2K2DCT7_BRADI</name>
<reference evidence="1" key="2">
    <citation type="submission" date="2017-06" db="EMBL/GenBank/DDBJ databases">
        <title>WGS assembly of Brachypodium distachyon.</title>
        <authorList>
            <consortium name="The International Brachypodium Initiative"/>
            <person name="Lucas S."/>
            <person name="Harmon-Smith M."/>
            <person name="Lail K."/>
            <person name="Tice H."/>
            <person name="Grimwood J."/>
            <person name="Bruce D."/>
            <person name="Barry K."/>
            <person name="Shu S."/>
            <person name="Lindquist E."/>
            <person name="Wang M."/>
            <person name="Pitluck S."/>
            <person name="Vogel J.P."/>
            <person name="Garvin D.F."/>
            <person name="Mockler T.C."/>
            <person name="Schmutz J."/>
            <person name="Rokhsar D."/>
            <person name="Bevan M.W."/>
        </authorList>
    </citation>
    <scope>NUCLEOTIDE SEQUENCE</scope>
    <source>
        <strain evidence="1">Bd21</strain>
    </source>
</reference>
<sequence>MESSSKQSIYERFEDCLATLVGSGGSHLHKTTYYLWNIHLRRRYVNIFVKTKSESCMQLGIFCHR</sequence>
<gene>
    <name evidence="1" type="ORF">BRADI_2g39143v3</name>
</gene>
<dbReference type="InParanoid" id="A0A2K2DCT7"/>
<evidence type="ECO:0000313" key="2">
    <source>
        <dbReference type="EnsemblPlants" id="PNT72091"/>
    </source>
</evidence>
<reference evidence="2" key="3">
    <citation type="submission" date="2018-08" db="UniProtKB">
        <authorList>
            <consortium name="EnsemblPlants"/>
        </authorList>
    </citation>
    <scope>IDENTIFICATION</scope>
    <source>
        <strain evidence="2">cv. Bd21</strain>
    </source>
</reference>
<dbReference type="Gramene" id="PNT72091">
    <property type="protein sequence ID" value="PNT72091"/>
    <property type="gene ID" value="BRADI_2g39143v3"/>
</dbReference>